<keyword evidence="2" id="KW-0863">Zinc-finger</keyword>
<dbReference type="Gene3D" id="3.30.40.10">
    <property type="entry name" value="Zinc/RING finger domain, C3HC4 (zinc finger)"/>
    <property type="match status" value="1"/>
</dbReference>
<proteinExistence type="predicted"/>
<dbReference type="AlphaFoldDB" id="A0A8C5EUF9"/>
<evidence type="ECO:0000256" key="3">
    <source>
        <dbReference type="ARBA" id="ARBA00022833"/>
    </source>
</evidence>
<protein>
    <recommendedName>
        <fullName evidence="5">RING-type domain-containing protein</fullName>
    </recommendedName>
</protein>
<keyword evidence="1" id="KW-0479">Metal-binding</keyword>
<evidence type="ECO:0000259" key="5">
    <source>
        <dbReference type="SMART" id="SM00184"/>
    </source>
</evidence>
<dbReference type="InterPro" id="IPR001841">
    <property type="entry name" value="Znf_RING"/>
</dbReference>
<evidence type="ECO:0000256" key="4">
    <source>
        <dbReference type="SAM" id="MobiDB-lite"/>
    </source>
</evidence>
<name>A0A8C5EUF9_GOUWI</name>
<keyword evidence="7" id="KW-1185">Reference proteome</keyword>
<reference evidence="6" key="3">
    <citation type="submission" date="2025-09" db="UniProtKB">
        <authorList>
            <consortium name="Ensembl"/>
        </authorList>
    </citation>
    <scope>IDENTIFICATION</scope>
</reference>
<dbReference type="InterPro" id="IPR051435">
    <property type="entry name" value="RING_finger_E3_ubiq-ligases"/>
</dbReference>
<dbReference type="GO" id="GO:0016567">
    <property type="term" value="P:protein ubiquitination"/>
    <property type="evidence" value="ECO:0007669"/>
    <property type="project" value="TreeGrafter"/>
</dbReference>
<dbReference type="GO" id="GO:0008270">
    <property type="term" value="F:zinc ion binding"/>
    <property type="evidence" value="ECO:0007669"/>
    <property type="project" value="UniProtKB-KW"/>
</dbReference>
<dbReference type="Proteomes" id="UP000694680">
    <property type="component" value="Chromosome 9"/>
</dbReference>
<dbReference type="PANTHER" id="PTHR22791">
    <property type="entry name" value="RING-TYPE DOMAIN-CONTAINING PROTEIN"/>
    <property type="match status" value="1"/>
</dbReference>
<dbReference type="SUPFAM" id="SSF57850">
    <property type="entry name" value="RING/U-box"/>
    <property type="match status" value="1"/>
</dbReference>
<feature type="domain" description="RING-type" evidence="5">
    <location>
        <begin position="49"/>
        <end position="95"/>
    </location>
</feature>
<evidence type="ECO:0000313" key="6">
    <source>
        <dbReference type="Ensembl" id="ENSGWIP00000026225.1"/>
    </source>
</evidence>
<evidence type="ECO:0000256" key="1">
    <source>
        <dbReference type="ARBA" id="ARBA00022723"/>
    </source>
</evidence>
<dbReference type="InterPro" id="IPR013083">
    <property type="entry name" value="Znf_RING/FYVE/PHD"/>
</dbReference>
<feature type="compositionally biased region" description="Low complexity" evidence="4">
    <location>
        <begin position="23"/>
        <end position="37"/>
    </location>
</feature>
<dbReference type="Ensembl" id="ENSGWIT00000028637.1">
    <property type="protein sequence ID" value="ENSGWIP00000026225.1"/>
    <property type="gene ID" value="ENSGWIG00000013766.1"/>
</dbReference>
<dbReference type="PROSITE" id="PS00518">
    <property type="entry name" value="ZF_RING_1"/>
    <property type="match status" value="1"/>
</dbReference>
<evidence type="ECO:0000313" key="7">
    <source>
        <dbReference type="Proteomes" id="UP000694680"/>
    </source>
</evidence>
<dbReference type="InterPro" id="IPR027370">
    <property type="entry name" value="Znf-RING_euk"/>
</dbReference>
<reference evidence="6" key="1">
    <citation type="submission" date="2020-06" db="EMBL/GenBank/DDBJ databases">
        <authorList>
            <consortium name="Wellcome Sanger Institute Data Sharing"/>
        </authorList>
    </citation>
    <scope>NUCLEOTIDE SEQUENCE [LARGE SCALE GENOMIC DNA]</scope>
</reference>
<keyword evidence="3" id="KW-0862">Zinc</keyword>
<reference evidence="6" key="2">
    <citation type="submission" date="2025-08" db="UniProtKB">
        <authorList>
            <consortium name="Ensembl"/>
        </authorList>
    </citation>
    <scope>IDENTIFICATION</scope>
</reference>
<dbReference type="InterPro" id="IPR017907">
    <property type="entry name" value="Znf_RING_CS"/>
</dbReference>
<organism evidence="6 7">
    <name type="scientific">Gouania willdenowi</name>
    <name type="common">Blunt-snouted clingfish</name>
    <name type="synonym">Lepadogaster willdenowi</name>
    <dbReference type="NCBI Taxonomy" id="441366"/>
    <lineage>
        <taxon>Eukaryota</taxon>
        <taxon>Metazoa</taxon>
        <taxon>Chordata</taxon>
        <taxon>Craniata</taxon>
        <taxon>Vertebrata</taxon>
        <taxon>Euteleostomi</taxon>
        <taxon>Actinopterygii</taxon>
        <taxon>Neopterygii</taxon>
        <taxon>Teleostei</taxon>
        <taxon>Neoteleostei</taxon>
        <taxon>Acanthomorphata</taxon>
        <taxon>Ovalentaria</taxon>
        <taxon>Blenniimorphae</taxon>
        <taxon>Blenniiformes</taxon>
        <taxon>Gobiesocoidei</taxon>
        <taxon>Gobiesocidae</taxon>
        <taxon>Gobiesocinae</taxon>
        <taxon>Gouania</taxon>
    </lineage>
</organism>
<sequence length="228" mass="25359">GFRTRIRQIKRLHSALPLPLPSPGSAVPSPSTGPGASRLSVDSGLDLDCSICFSQFNNVFRCPKMLRCRHTFCLECLARINVKSSEPDAVQCPLCRRRTPLPALGPPRLATDRTVLSRLPDAMQRVYSVRFVRNKGKLQVKRSEGAGRVGVNYIFQLQLRLQLSMFNYNYALQNIDLSGVYVGGGGCLSAWDLWGIWGWPEAPWPPLSLLAWLHICVRGSAWVYSSSS</sequence>
<dbReference type="SMART" id="SM00184">
    <property type="entry name" value="RING"/>
    <property type="match status" value="1"/>
</dbReference>
<dbReference type="Pfam" id="PF13445">
    <property type="entry name" value="zf-RING_UBOX"/>
    <property type="match status" value="1"/>
</dbReference>
<feature type="region of interest" description="Disordered" evidence="4">
    <location>
        <begin position="18"/>
        <end position="37"/>
    </location>
</feature>
<dbReference type="PANTHER" id="PTHR22791:SF30">
    <property type="entry name" value="RING FINGER PROTEIN 223-LIKE"/>
    <property type="match status" value="1"/>
</dbReference>
<dbReference type="GO" id="GO:0061630">
    <property type="term" value="F:ubiquitin protein ligase activity"/>
    <property type="evidence" value="ECO:0007669"/>
    <property type="project" value="TreeGrafter"/>
</dbReference>
<evidence type="ECO:0000256" key="2">
    <source>
        <dbReference type="ARBA" id="ARBA00022771"/>
    </source>
</evidence>
<accession>A0A8C5EUF9</accession>